<evidence type="ECO:0000313" key="6">
    <source>
        <dbReference type="EMBL" id="GLY69530.1"/>
    </source>
</evidence>
<keyword evidence="3" id="KW-0238">DNA-binding</keyword>
<proteinExistence type="inferred from homology"/>
<keyword evidence="7" id="KW-1185">Reference proteome</keyword>
<sequence length="309" mass="34094">MFSGHIIDVVYMSDFDLNLVRTFVLLYETRSVTATAESMHLTQPTVSYGLQKLRRRFDDELFRRTGAGLIPTTTASELYQPLCAALAGIEGIVSRSDAFDAATARTGFTIALSDLGEVALLPRLLTRLRTDAPGSTLTVRPLDVEGAEAQLGRGEIDAFIASPLICSQRLARIPLFSESYVGMVGQEHPRLRGNPVTEADLAAEEHVTVFGPNGHHGPRRALNAHGMNVALEVTRFSSLPYLLRGGELVAMAPRKVAEVFADTQPVRLFEVPFEIESVEVSIYARHPHARSSAQRWLVEFMHRVLAERK</sequence>
<dbReference type="PANTHER" id="PTHR30118:SF15">
    <property type="entry name" value="TRANSCRIPTIONAL REGULATORY PROTEIN"/>
    <property type="match status" value="1"/>
</dbReference>
<dbReference type="PROSITE" id="PS50931">
    <property type="entry name" value="HTH_LYSR"/>
    <property type="match status" value="1"/>
</dbReference>
<evidence type="ECO:0000256" key="1">
    <source>
        <dbReference type="ARBA" id="ARBA00009437"/>
    </source>
</evidence>
<reference evidence="6" key="1">
    <citation type="submission" date="2023-03" db="EMBL/GenBank/DDBJ databases">
        <title>Amycolatopsis taiwanensis NBRC 103393.</title>
        <authorList>
            <person name="Ichikawa N."/>
            <person name="Sato H."/>
            <person name="Tonouchi N."/>
        </authorList>
    </citation>
    <scope>NUCLEOTIDE SEQUENCE</scope>
    <source>
        <strain evidence="6">NBRC 103393</strain>
    </source>
</reference>
<dbReference type="InterPro" id="IPR005119">
    <property type="entry name" value="LysR_subst-bd"/>
</dbReference>
<dbReference type="EMBL" id="BSTI01000017">
    <property type="protein sequence ID" value="GLY69530.1"/>
    <property type="molecule type" value="Genomic_DNA"/>
</dbReference>
<dbReference type="Pfam" id="PF00126">
    <property type="entry name" value="HTH_1"/>
    <property type="match status" value="1"/>
</dbReference>
<gene>
    <name evidence="6" type="ORF">Atai01_61490</name>
</gene>
<protein>
    <submittedName>
        <fullName evidence="6">LysR family transcriptional regulator</fullName>
    </submittedName>
</protein>
<dbReference type="PRINTS" id="PR00039">
    <property type="entry name" value="HTHLYSR"/>
</dbReference>
<comment type="similarity">
    <text evidence="1">Belongs to the LysR transcriptional regulatory family.</text>
</comment>
<name>A0A9W6VIB3_9PSEU</name>
<dbReference type="Proteomes" id="UP001165136">
    <property type="component" value="Unassembled WGS sequence"/>
</dbReference>
<evidence type="ECO:0000259" key="5">
    <source>
        <dbReference type="PROSITE" id="PS50931"/>
    </source>
</evidence>
<dbReference type="InterPro" id="IPR036390">
    <property type="entry name" value="WH_DNA-bd_sf"/>
</dbReference>
<dbReference type="SUPFAM" id="SSF53850">
    <property type="entry name" value="Periplasmic binding protein-like II"/>
    <property type="match status" value="1"/>
</dbReference>
<evidence type="ECO:0000256" key="3">
    <source>
        <dbReference type="ARBA" id="ARBA00023125"/>
    </source>
</evidence>
<dbReference type="Gene3D" id="1.10.10.10">
    <property type="entry name" value="Winged helix-like DNA-binding domain superfamily/Winged helix DNA-binding domain"/>
    <property type="match status" value="1"/>
</dbReference>
<feature type="domain" description="HTH lysR-type" evidence="5">
    <location>
        <begin position="15"/>
        <end position="72"/>
    </location>
</feature>
<dbReference type="Gene3D" id="3.40.190.10">
    <property type="entry name" value="Periplasmic binding protein-like II"/>
    <property type="match status" value="2"/>
</dbReference>
<organism evidence="6 7">
    <name type="scientific">Amycolatopsis taiwanensis</name>
    <dbReference type="NCBI Taxonomy" id="342230"/>
    <lineage>
        <taxon>Bacteria</taxon>
        <taxon>Bacillati</taxon>
        <taxon>Actinomycetota</taxon>
        <taxon>Actinomycetes</taxon>
        <taxon>Pseudonocardiales</taxon>
        <taxon>Pseudonocardiaceae</taxon>
        <taxon>Amycolatopsis</taxon>
    </lineage>
</organism>
<dbReference type="GO" id="GO:0003700">
    <property type="term" value="F:DNA-binding transcription factor activity"/>
    <property type="evidence" value="ECO:0007669"/>
    <property type="project" value="InterPro"/>
</dbReference>
<comment type="caution">
    <text evidence="6">The sequence shown here is derived from an EMBL/GenBank/DDBJ whole genome shotgun (WGS) entry which is preliminary data.</text>
</comment>
<dbReference type="InterPro" id="IPR050389">
    <property type="entry name" value="LysR-type_TF"/>
</dbReference>
<dbReference type="InterPro" id="IPR000847">
    <property type="entry name" value="LysR_HTH_N"/>
</dbReference>
<keyword evidence="4" id="KW-0804">Transcription</keyword>
<dbReference type="SUPFAM" id="SSF46785">
    <property type="entry name" value="Winged helix' DNA-binding domain"/>
    <property type="match status" value="1"/>
</dbReference>
<dbReference type="AlphaFoldDB" id="A0A9W6VIB3"/>
<keyword evidence="2" id="KW-0805">Transcription regulation</keyword>
<accession>A0A9W6VIB3</accession>
<dbReference type="Pfam" id="PF03466">
    <property type="entry name" value="LysR_substrate"/>
    <property type="match status" value="1"/>
</dbReference>
<evidence type="ECO:0000256" key="4">
    <source>
        <dbReference type="ARBA" id="ARBA00023163"/>
    </source>
</evidence>
<evidence type="ECO:0000313" key="7">
    <source>
        <dbReference type="Proteomes" id="UP001165136"/>
    </source>
</evidence>
<dbReference type="GO" id="GO:0003677">
    <property type="term" value="F:DNA binding"/>
    <property type="evidence" value="ECO:0007669"/>
    <property type="project" value="UniProtKB-KW"/>
</dbReference>
<dbReference type="PANTHER" id="PTHR30118">
    <property type="entry name" value="HTH-TYPE TRANSCRIPTIONAL REGULATOR LEUO-RELATED"/>
    <property type="match status" value="1"/>
</dbReference>
<dbReference type="InterPro" id="IPR036388">
    <property type="entry name" value="WH-like_DNA-bd_sf"/>
</dbReference>
<evidence type="ECO:0000256" key="2">
    <source>
        <dbReference type="ARBA" id="ARBA00023015"/>
    </source>
</evidence>